<keyword evidence="2" id="KW-1185">Reference proteome</keyword>
<accession>A0ACA9NQS3</accession>
<proteinExistence type="predicted"/>
<name>A0ACA9NQS3_9GLOM</name>
<evidence type="ECO:0000313" key="2">
    <source>
        <dbReference type="Proteomes" id="UP000789702"/>
    </source>
</evidence>
<comment type="caution">
    <text evidence="1">The sequence shown here is derived from an EMBL/GenBank/DDBJ whole genome shotgun (WGS) entry which is preliminary data.</text>
</comment>
<protein>
    <submittedName>
        <fullName evidence="1">7869_t:CDS:1</fullName>
    </submittedName>
</protein>
<evidence type="ECO:0000313" key="1">
    <source>
        <dbReference type="EMBL" id="CAG8665031.1"/>
    </source>
</evidence>
<sequence>IETIINYDNENNQEITSNCEEIDNKDKKIENMIYKKGIGEGIEEMIKQIYLSDIDIDNNNSLMLNLDDDDNILWNQDTRN</sequence>
<dbReference type="EMBL" id="CAJVPU010018313">
    <property type="protein sequence ID" value="CAG8665031.1"/>
    <property type="molecule type" value="Genomic_DNA"/>
</dbReference>
<dbReference type="Proteomes" id="UP000789702">
    <property type="component" value="Unassembled WGS sequence"/>
</dbReference>
<feature type="non-terminal residue" evidence="1">
    <location>
        <position position="1"/>
    </location>
</feature>
<organism evidence="1 2">
    <name type="scientific">Dentiscutata heterogama</name>
    <dbReference type="NCBI Taxonomy" id="1316150"/>
    <lineage>
        <taxon>Eukaryota</taxon>
        <taxon>Fungi</taxon>
        <taxon>Fungi incertae sedis</taxon>
        <taxon>Mucoromycota</taxon>
        <taxon>Glomeromycotina</taxon>
        <taxon>Glomeromycetes</taxon>
        <taxon>Diversisporales</taxon>
        <taxon>Gigasporaceae</taxon>
        <taxon>Dentiscutata</taxon>
    </lineage>
</organism>
<reference evidence="1" key="1">
    <citation type="submission" date="2021-06" db="EMBL/GenBank/DDBJ databases">
        <authorList>
            <person name="Kallberg Y."/>
            <person name="Tangrot J."/>
            <person name="Rosling A."/>
        </authorList>
    </citation>
    <scope>NUCLEOTIDE SEQUENCE</scope>
    <source>
        <strain evidence="1">IL203A</strain>
    </source>
</reference>
<gene>
    <name evidence="1" type="ORF">DHETER_LOCUS9926</name>
</gene>